<feature type="compositionally biased region" description="Basic and acidic residues" evidence="1">
    <location>
        <begin position="22"/>
        <end position="33"/>
    </location>
</feature>
<evidence type="ECO:0000313" key="2">
    <source>
        <dbReference type="EMBL" id="EDO61530.1"/>
    </source>
</evidence>
<dbReference type="Proteomes" id="UP000003490">
    <property type="component" value="Unassembled WGS sequence"/>
</dbReference>
<gene>
    <name evidence="2" type="ORF">CLOLEP_01927</name>
</gene>
<organism evidence="2 3">
    <name type="scientific">[Clostridium] leptum DSM 753</name>
    <dbReference type="NCBI Taxonomy" id="428125"/>
    <lineage>
        <taxon>Bacteria</taxon>
        <taxon>Bacillati</taxon>
        <taxon>Bacillota</taxon>
        <taxon>Clostridia</taxon>
        <taxon>Eubacteriales</taxon>
        <taxon>Oscillospiraceae</taxon>
        <taxon>Oscillospiraceae incertae sedis</taxon>
    </lineage>
</organism>
<dbReference type="EMBL" id="ABCB02000018">
    <property type="protein sequence ID" value="EDO61530.1"/>
    <property type="molecule type" value="Genomic_DNA"/>
</dbReference>
<reference evidence="2 3" key="1">
    <citation type="submission" date="2007-08" db="EMBL/GenBank/DDBJ databases">
        <title>Draft genome sequence of Clostridium leptum (DSM 753).</title>
        <authorList>
            <person name="Sudarsanam P."/>
            <person name="Ley R."/>
            <person name="Guruge J."/>
            <person name="Turnbaugh P.J."/>
            <person name="Mahowald M."/>
            <person name="Liep D."/>
            <person name="Gordon J."/>
        </authorList>
    </citation>
    <scope>NUCLEOTIDE SEQUENCE [LARGE SCALE GENOMIC DNA]</scope>
    <source>
        <strain evidence="2 3">DSM 753</strain>
    </source>
</reference>
<dbReference type="HOGENOM" id="CLU_3249552_0_0_9"/>
<proteinExistence type="predicted"/>
<comment type="caution">
    <text evidence="2">The sequence shown here is derived from an EMBL/GenBank/DDBJ whole genome shotgun (WGS) entry which is preliminary data.</text>
</comment>
<sequence length="42" mass="4838">MRNLIFVFRYFQPLSQPYRLAGEKGERTAKESAETAGCLRDS</sequence>
<feature type="region of interest" description="Disordered" evidence="1">
    <location>
        <begin position="22"/>
        <end position="42"/>
    </location>
</feature>
<evidence type="ECO:0000313" key="3">
    <source>
        <dbReference type="Proteomes" id="UP000003490"/>
    </source>
</evidence>
<dbReference type="AlphaFoldDB" id="A7VTN4"/>
<evidence type="ECO:0000256" key="1">
    <source>
        <dbReference type="SAM" id="MobiDB-lite"/>
    </source>
</evidence>
<accession>A7VTN4</accession>
<protein>
    <submittedName>
        <fullName evidence="2">Uncharacterized protein</fullName>
    </submittedName>
</protein>
<reference evidence="2 3" key="2">
    <citation type="submission" date="2007-08" db="EMBL/GenBank/DDBJ databases">
        <authorList>
            <person name="Fulton L."/>
            <person name="Clifton S."/>
            <person name="Fulton B."/>
            <person name="Xu J."/>
            <person name="Minx P."/>
            <person name="Pepin K.H."/>
            <person name="Johnson M."/>
            <person name="Thiruvilangam P."/>
            <person name="Bhonagiri V."/>
            <person name="Nash W.E."/>
            <person name="Wang C."/>
            <person name="Mardis E.R."/>
            <person name="Wilson R.K."/>
        </authorList>
    </citation>
    <scope>NUCLEOTIDE SEQUENCE [LARGE SCALE GENOMIC DNA]</scope>
    <source>
        <strain evidence="2 3">DSM 753</strain>
    </source>
</reference>
<name>A7VTN4_9FIRM</name>